<comment type="caution">
    <text evidence="8">The sequence shown here is derived from an EMBL/GenBank/DDBJ whole genome shotgun (WGS) entry which is preliminary data.</text>
</comment>
<evidence type="ECO:0000313" key="9">
    <source>
        <dbReference type="Proteomes" id="UP000532273"/>
    </source>
</evidence>
<evidence type="ECO:0000256" key="5">
    <source>
        <dbReference type="ARBA" id="ARBA00023237"/>
    </source>
</evidence>
<dbReference type="Pfam" id="PF14322">
    <property type="entry name" value="SusD-like_3"/>
    <property type="match status" value="1"/>
</dbReference>
<dbReference type="InterPro" id="IPR011990">
    <property type="entry name" value="TPR-like_helical_dom_sf"/>
</dbReference>
<dbReference type="SUPFAM" id="SSF48452">
    <property type="entry name" value="TPR-like"/>
    <property type="match status" value="1"/>
</dbReference>
<feature type="domain" description="RagB/SusD" evidence="6">
    <location>
        <begin position="354"/>
        <end position="487"/>
    </location>
</feature>
<evidence type="ECO:0000313" key="8">
    <source>
        <dbReference type="EMBL" id="MBB4109615.1"/>
    </source>
</evidence>
<comment type="subcellular location">
    <subcellularLocation>
        <location evidence="1">Cell outer membrane</location>
    </subcellularLocation>
</comment>
<dbReference type="Gene3D" id="1.25.40.900">
    <property type="match status" value="1"/>
</dbReference>
<evidence type="ECO:0000256" key="4">
    <source>
        <dbReference type="ARBA" id="ARBA00023136"/>
    </source>
</evidence>
<proteinExistence type="inferred from homology"/>
<keyword evidence="4" id="KW-0472">Membrane</keyword>
<evidence type="ECO:0008006" key="10">
    <source>
        <dbReference type="Google" id="ProtNLM"/>
    </source>
</evidence>
<evidence type="ECO:0000259" key="7">
    <source>
        <dbReference type="Pfam" id="PF14322"/>
    </source>
</evidence>
<accession>A0A7W6KDC7</accession>
<gene>
    <name evidence="8" type="ORF">GGQ60_003624</name>
</gene>
<organism evidence="8 9">
    <name type="scientific">Pedobacter zeae</name>
    <dbReference type="NCBI Taxonomy" id="1737356"/>
    <lineage>
        <taxon>Bacteria</taxon>
        <taxon>Pseudomonadati</taxon>
        <taxon>Bacteroidota</taxon>
        <taxon>Sphingobacteriia</taxon>
        <taxon>Sphingobacteriales</taxon>
        <taxon>Sphingobacteriaceae</taxon>
        <taxon>Pedobacter</taxon>
    </lineage>
</organism>
<dbReference type="InterPro" id="IPR012944">
    <property type="entry name" value="SusD_RagB_dom"/>
</dbReference>
<name>A0A7W6KDC7_9SPHI</name>
<sequence length="487" mass="52980">MKNRYIILMMATALMAISSCKKTLQTEPRNSISSSVALQEAAGVEGLVNSLYESLQATGYYGRNYIVVPELLSDNMRIVNTNSNRFVSESNNAIAATVDLWASNYSIINRANGVIKYSELVNGLTPLRKKQLQGEAYFIRALAYFDLVKSYGYNPQQIVSGRNLGVPITLDFVENYPADIKYPSRNTVTEVYAQIKNDLNSAIGLLDNTFAPKRVSLAAANALRARVALFNGDWADAATFANAAINSGVGTFVDPATAITPALKSAAYATIFTSPSSPESIFELNFEVTESAGSDGLSSIYTRSSVGLPPSIAGAGYGDAAPQANLVAAYETGDVRKDLLFPITKGSEAILWNQKYPAAKGPQYDNIKLIRVSEMYLTRAEANFRNGSAIGATPQADLDKIRLRAGLISTPVTLDAILKERRIELAYEGFRYWDLLRTGSSINKSTTTLPANATPNSTIPYTDFRLLARIPLTEVQNNPNIVQNFGY</sequence>
<dbReference type="RefSeq" id="WP_183766763.1">
    <property type="nucleotide sequence ID" value="NZ_BMHZ01000003.1"/>
</dbReference>
<reference evidence="8 9" key="1">
    <citation type="submission" date="2020-08" db="EMBL/GenBank/DDBJ databases">
        <title>Genomic Encyclopedia of Type Strains, Phase IV (KMG-IV): sequencing the most valuable type-strain genomes for metagenomic binning, comparative biology and taxonomic classification.</title>
        <authorList>
            <person name="Goeker M."/>
        </authorList>
    </citation>
    <scope>NUCLEOTIDE SEQUENCE [LARGE SCALE GENOMIC DNA]</scope>
    <source>
        <strain evidence="8 9">DSM 100774</strain>
    </source>
</reference>
<dbReference type="AlphaFoldDB" id="A0A7W6KDC7"/>
<protein>
    <recommendedName>
        <fullName evidence="10">RagB/SusD family nutrient uptake outer membrane protein</fullName>
    </recommendedName>
</protein>
<dbReference type="Pfam" id="PF07980">
    <property type="entry name" value="SusD_RagB"/>
    <property type="match status" value="1"/>
</dbReference>
<comment type="similarity">
    <text evidence="2">Belongs to the SusD family.</text>
</comment>
<dbReference type="Proteomes" id="UP000532273">
    <property type="component" value="Unassembled WGS sequence"/>
</dbReference>
<keyword evidence="5" id="KW-0998">Cell outer membrane</keyword>
<evidence type="ECO:0000256" key="3">
    <source>
        <dbReference type="ARBA" id="ARBA00022729"/>
    </source>
</evidence>
<dbReference type="Gene3D" id="2.20.20.130">
    <property type="match status" value="1"/>
</dbReference>
<evidence type="ECO:0000256" key="1">
    <source>
        <dbReference type="ARBA" id="ARBA00004442"/>
    </source>
</evidence>
<dbReference type="CDD" id="cd08977">
    <property type="entry name" value="SusD"/>
    <property type="match status" value="1"/>
</dbReference>
<dbReference type="PROSITE" id="PS51257">
    <property type="entry name" value="PROKAR_LIPOPROTEIN"/>
    <property type="match status" value="1"/>
</dbReference>
<keyword evidence="3" id="KW-0732">Signal</keyword>
<dbReference type="InterPro" id="IPR033985">
    <property type="entry name" value="SusD-like_N"/>
</dbReference>
<evidence type="ECO:0000259" key="6">
    <source>
        <dbReference type="Pfam" id="PF07980"/>
    </source>
</evidence>
<dbReference type="GO" id="GO:0009279">
    <property type="term" value="C:cell outer membrane"/>
    <property type="evidence" value="ECO:0007669"/>
    <property type="project" value="UniProtKB-SubCell"/>
</dbReference>
<dbReference type="Gene3D" id="1.25.40.390">
    <property type="match status" value="1"/>
</dbReference>
<feature type="domain" description="SusD-like N-terminal" evidence="7">
    <location>
        <begin position="40"/>
        <end position="229"/>
    </location>
</feature>
<dbReference type="EMBL" id="JACIEF010000003">
    <property type="protein sequence ID" value="MBB4109615.1"/>
    <property type="molecule type" value="Genomic_DNA"/>
</dbReference>
<evidence type="ECO:0000256" key="2">
    <source>
        <dbReference type="ARBA" id="ARBA00006275"/>
    </source>
</evidence>